<dbReference type="AlphaFoldDB" id="A0A4U1BWU2"/>
<reference evidence="2 3" key="1">
    <citation type="submission" date="2019-04" db="EMBL/GenBank/DDBJ databases">
        <title>Pedobacter sp. AR-3-17 sp. nov., isolated from Arctic soil.</title>
        <authorList>
            <person name="Dahal R.H."/>
            <person name="Kim D.-U."/>
        </authorList>
    </citation>
    <scope>NUCLEOTIDE SEQUENCE [LARGE SCALE GENOMIC DNA]</scope>
    <source>
        <strain evidence="2 3">AR-3-17</strain>
    </source>
</reference>
<dbReference type="Pfam" id="PF14127">
    <property type="entry name" value="DUF4294"/>
    <property type="match status" value="1"/>
</dbReference>
<keyword evidence="1" id="KW-0732">Signal</keyword>
<keyword evidence="3" id="KW-1185">Reference proteome</keyword>
<comment type="caution">
    <text evidence="2">The sequence shown here is derived from an EMBL/GenBank/DDBJ whole genome shotgun (WGS) entry which is preliminary data.</text>
</comment>
<name>A0A4U1BWU2_9SPHI</name>
<protein>
    <submittedName>
        <fullName evidence="2">DUF4294 domain-containing protein</fullName>
    </submittedName>
</protein>
<dbReference type="OrthoDB" id="1491885at2"/>
<feature type="chain" id="PRO_5020935148" evidence="1">
    <location>
        <begin position="22"/>
        <end position="202"/>
    </location>
</feature>
<accession>A0A4U1BWU2</accession>
<evidence type="ECO:0000313" key="3">
    <source>
        <dbReference type="Proteomes" id="UP000308181"/>
    </source>
</evidence>
<gene>
    <name evidence="2" type="ORF">FA046_13145</name>
</gene>
<feature type="signal peptide" evidence="1">
    <location>
        <begin position="1"/>
        <end position="21"/>
    </location>
</feature>
<sequence length="202" mass="23487">MKTKAFFIFCFVFLLGYHAKAQESYVRAGQNDTIKVSAINYNGELMPWIVLNEVNVVSTRLFKSQDDFNKYRRLRYNVLKVLPYARFAGQRYRQLEKDLAVTTDRRKQKALVKGCEKEIKDLFNRDVKNMSISQGEVLIKLIDRETGNSSYDLVKDMKGGVSAFLMQSVARVFGHDLKSQYDPEEERDIESIIRSAGYYSYQ</sequence>
<evidence type="ECO:0000313" key="2">
    <source>
        <dbReference type="EMBL" id="TKB97088.1"/>
    </source>
</evidence>
<dbReference type="Proteomes" id="UP000308181">
    <property type="component" value="Unassembled WGS sequence"/>
</dbReference>
<evidence type="ECO:0000256" key="1">
    <source>
        <dbReference type="SAM" id="SignalP"/>
    </source>
</evidence>
<proteinExistence type="predicted"/>
<dbReference type="InterPro" id="IPR025636">
    <property type="entry name" value="DUF4294"/>
</dbReference>
<dbReference type="EMBL" id="SWBP01000004">
    <property type="protein sequence ID" value="TKB97088.1"/>
    <property type="molecule type" value="Genomic_DNA"/>
</dbReference>
<organism evidence="2 3">
    <name type="scientific">Pedobacter cryophilus</name>
    <dbReference type="NCBI Taxonomy" id="2571271"/>
    <lineage>
        <taxon>Bacteria</taxon>
        <taxon>Pseudomonadati</taxon>
        <taxon>Bacteroidota</taxon>
        <taxon>Sphingobacteriia</taxon>
        <taxon>Sphingobacteriales</taxon>
        <taxon>Sphingobacteriaceae</taxon>
        <taxon>Pedobacter</taxon>
    </lineage>
</organism>